<accession>A0A0V0SKP5</accession>
<keyword evidence="2" id="KW-1185">Reference proteome</keyword>
<protein>
    <submittedName>
        <fullName evidence="1">Uncharacterized protein</fullName>
    </submittedName>
</protein>
<reference evidence="1 2" key="1">
    <citation type="submission" date="2015-01" db="EMBL/GenBank/DDBJ databases">
        <title>Evolution of Trichinella species and genotypes.</title>
        <authorList>
            <person name="Korhonen P.K."/>
            <person name="Edoardo P."/>
            <person name="Giuseppe L.R."/>
            <person name="Gasser R.B."/>
        </authorList>
    </citation>
    <scope>NUCLEOTIDE SEQUENCE [LARGE SCALE GENOMIC DNA]</scope>
    <source>
        <strain evidence="1">ISS37</strain>
    </source>
</reference>
<gene>
    <name evidence="1" type="ORF">T07_1955</name>
</gene>
<dbReference type="AlphaFoldDB" id="A0A0V0SKP5"/>
<name>A0A0V0SKP5_9BILA</name>
<evidence type="ECO:0000313" key="2">
    <source>
        <dbReference type="Proteomes" id="UP000054630"/>
    </source>
</evidence>
<evidence type="ECO:0000313" key="1">
    <source>
        <dbReference type="EMBL" id="KRX27249.1"/>
    </source>
</evidence>
<dbReference type="EMBL" id="JYDL01000004">
    <property type="protein sequence ID" value="KRX27249.1"/>
    <property type="molecule type" value="Genomic_DNA"/>
</dbReference>
<organism evidence="1 2">
    <name type="scientific">Trichinella nelsoni</name>
    <dbReference type="NCBI Taxonomy" id="6336"/>
    <lineage>
        <taxon>Eukaryota</taxon>
        <taxon>Metazoa</taxon>
        <taxon>Ecdysozoa</taxon>
        <taxon>Nematoda</taxon>
        <taxon>Enoplea</taxon>
        <taxon>Dorylaimia</taxon>
        <taxon>Trichinellida</taxon>
        <taxon>Trichinellidae</taxon>
        <taxon>Trichinella</taxon>
    </lineage>
</organism>
<proteinExistence type="predicted"/>
<comment type="caution">
    <text evidence="1">The sequence shown here is derived from an EMBL/GenBank/DDBJ whole genome shotgun (WGS) entry which is preliminary data.</text>
</comment>
<sequence length="163" mass="19771">MTLKSDSFLSQYAGAISSFMQIIKNFNLNRIRRKGKKNRPVSFHLIDLRIHHYHHHHHHQRCRRRRRLPLTSSTRRNFEKVKKDGWIEDLQRVILLLRNEKIRISFMYMKSDWHALTLQKENNKKRQLFTRLSSKNGDIETVRNILQTDSSEISRHKATFRQQ</sequence>
<dbReference type="Proteomes" id="UP000054630">
    <property type="component" value="Unassembled WGS sequence"/>
</dbReference>
<dbReference type="OrthoDB" id="10655580at2759"/>